<gene>
    <name evidence="1" type="ORF">Strain138_001185</name>
    <name evidence="2" type="ORF">Strain318_001185</name>
</gene>
<name>A0AA49JU08_9BACT</name>
<accession>A0AA49JU08</accession>
<dbReference type="AlphaFoldDB" id="A0AA49JU08"/>
<sequence length="338" mass="35714">MPDAIGEAADMSRIENYLAARLEAEFGSVRPASGDAEASGFSFPSASLFAAGAVGGHAGAYVEFDREPEGTIDLVGTVTGVWGSENRYAGVRVGQGHLLAAGGGVAGFDRATGLSTPLALDESVTEVIPARLAGDQVGVEAFVVLGGRMRTSLMAINGIVLGADEEGAAVSRRDLVFTNQLMWDDAGSGIGLAAYLGDALGVIEQSPNQGRRFYRIVATANKIYNGAELSGGYVLGRDRDVPTGDPGAPEIRSPRGSSYWVQAQYSWTDNAYTVFGRQERLDPDVGRSAETLSRSTVGVVVPLNVPEYFRWSLELFRDSYSADTPARSGLVTRLMVAF</sequence>
<dbReference type="KEGG" id="pspc:Strain318_001185"/>
<evidence type="ECO:0000313" key="2">
    <source>
        <dbReference type="EMBL" id="WKW14826.1"/>
    </source>
</evidence>
<accession>A0AA49JZI7</accession>
<protein>
    <recommendedName>
        <fullName evidence="4">Porin</fullName>
    </recommendedName>
</protein>
<organism evidence="1">
    <name type="scientific">Pseudogemmatithrix spongiicola</name>
    <dbReference type="NCBI Taxonomy" id="3062599"/>
    <lineage>
        <taxon>Bacteria</taxon>
        <taxon>Pseudomonadati</taxon>
        <taxon>Gemmatimonadota</taxon>
        <taxon>Gemmatimonadia</taxon>
        <taxon>Gemmatimonadales</taxon>
        <taxon>Gemmatimonadaceae</taxon>
        <taxon>Pseudogemmatithrix</taxon>
    </lineage>
</organism>
<evidence type="ECO:0000313" key="3">
    <source>
        <dbReference type="Proteomes" id="UP001229955"/>
    </source>
</evidence>
<dbReference type="EMBL" id="CP130612">
    <property type="protein sequence ID" value="WKW11916.1"/>
    <property type="molecule type" value="Genomic_DNA"/>
</dbReference>
<dbReference type="Proteomes" id="UP001229955">
    <property type="component" value="Chromosome"/>
</dbReference>
<evidence type="ECO:0000313" key="1">
    <source>
        <dbReference type="EMBL" id="WKW11916.1"/>
    </source>
</evidence>
<dbReference type="EMBL" id="CP130613">
    <property type="protein sequence ID" value="WKW14826.1"/>
    <property type="molecule type" value="Genomic_DNA"/>
</dbReference>
<dbReference type="RefSeq" id="WP_367887599.1">
    <property type="nucleotide sequence ID" value="NZ_CP130612.1"/>
</dbReference>
<keyword evidence="3" id="KW-1185">Reference proteome</keyword>
<evidence type="ECO:0008006" key="4">
    <source>
        <dbReference type="Google" id="ProtNLM"/>
    </source>
</evidence>
<proteinExistence type="predicted"/>
<reference evidence="1" key="1">
    <citation type="submission" date="2023-07" db="EMBL/GenBank/DDBJ databases">
        <authorList>
            <person name="Haufschild T."/>
            <person name="Kallscheuer N."/>
            <person name="Hammer J."/>
            <person name="Kohn T."/>
            <person name="Kabuu M."/>
            <person name="Jogler M."/>
            <person name="Wohfarth N."/>
            <person name="Heuer A."/>
            <person name="Rohde M."/>
            <person name="van Teeseling M.C.F."/>
            <person name="Jogler C."/>
        </authorList>
    </citation>
    <scope>NUCLEOTIDE SEQUENCE</scope>
    <source>
        <strain evidence="1">Strain 138</strain>
        <strain evidence="2">Strain 318</strain>
    </source>
</reference>